<dbReference type="GO" id="GO:0004252">
    <property type="term" value="F:serine-type endopeptidase activity"/>
    <property type="evidence" value="ECO:0007669"/>
    <property type="project" value="InterPro"/>
</dbReference>
<keyword evidence="2" id="KW-0645">Protease</keyword>
<dbReference type="InterPro" id="IPR051201">
    <property type="entry name" value="Chloro_Bact_Ser_Proteases"/>
</dbReference>
<comment type="caution">
    <text evidence="6">The sequence shown here is derived from an EMBL/GenBank/DDBJ whole genome shotgun (WGS) entry which is preliminary data.</text>
</comment>
<reference evidence="6" key="1">
    <citation type="submission" date="2020-08" db="EMBL/GenBank/DDBJ databases">
        <title>Genome public.</title>
        <authorList>
            <person name="Liu C."/>
            <person name="Sun Q."/>
        </authorList>
    </citation>
    <scope>NUCLEOTIDE SEQUENCE</scope>
    <source>
        <strain evidence="6">NSJ-53</strain>
    </source>
</reference>
<name>A0A926D376_9FIRM</name>
<feature type="transmembrane region" description="Helical" evidence="4">
    <location>
        <begin position="26"/>
        <end position="51"/>
    </location>
</feature>
<proteinExistence type="inferred from homology"/>
<dbReference type="Pfam" id="PF13180">
    <property type="entry name" value="PDZ_2"/>
    <property type="match status" value="1"/>
</dbReference>
<evidence type="ECO:0000259" key="5">
    <source>
        <dbReference type="PROSITE" id="PS50106"/>
    </source>
</evidence>
<protein>
    <submittedName>
        <fullName evidence="6">Trypsin-like peptidase domain-containing protein</fullName>
    </submittedName>
</protein>
<dbReference type="AlphaFoldDB" id="A0A926D376"/>
<evidence type="ECO:0000256" key="3">
    <source>
        <dbReference type="ARBA" id="ARBA00022801"/>
    </source>
</evidence>
<evidence type="ECO:0000313" key="6">
    <source>
        <dbReference type="EMBL" id="MBC8530649.1"/>
    </source>
</evidence>
<evidence type="ECO:0000313" key="7">
    <source>
        <dbReference type="Proteomes" id="UP000623172"/>
    </source>
</evidence>
<dbReference type="PANTHER" id="PTHR43343:SF3">
    <property type="entry name" value="PROTEASE DO-LIKE 8, CHLOROPLASTIC"/>
    <property type="match status" value="1"/>
</dbReference>
<dbReference type="InterPro" id="IPR036034">
    <property type="entry name" value="PDZ_sf"/>
</dbReference>
<keyword evidence="7" id="KW-1185">Reference proteome</keyword>
<evidence type="ECO:0000256" key="1">
    <source>
        <dbReference type="ARBA" id="ARBA00010541"/>
    </source>
</evidence>
<dbReference type="InterPro" id="IPR043504">
    <property type="entry name" value="Peptidase_S1_PA_chymotrypsin"/>
</dbReference>
<gene>
    <name evidence="6" type="ORF">H8696_02145</name>
</gene>
<dbReference type="PANTHER" id="PTHR43343">
    <property type="entry name" value="PEPTIDASE S12"/>
    <property type="match status" value="1"/>
</dbReference>
<dbReference type="SUPFAM" id="SSF50494">
    <property type="entry name" value="Trypsin-like serine proteases"/>
    <property type="match status" value="1"/>
</dbReference>
<dbReference type="Gene3D" id="2.30.42.10">
    <property type="match status" value="1"/>
</dbReference>
<dbReference type="SUPFAM" id="SSF50156">
    <property type="entry name" value="PDZ domain-like"/>
    <property type="match status" value="1"/>
</dbReference>
<keyword evidence="4" id="KW-0812">Transmembrane</keyword>
<dbReference type="InterPro" id="IPR001478">
    <property type="entry name" value="PDZ"/>
</dbReference>
<sequence length="431" mass="43937">MSNYYDYDGYDPYDPYHKPKKKGNRVWIFIAIGLVFLLLGSVITLGVTALLDRNADAGANGQVADGATPSPSPEVSANPVPSLGGAAGWIASSDNPVIDIAKNVGPSLVGVSNNVNTFAQGQGITEQEQGYGSGVIISTDGYIVTNNHVIEGAESVTVTLGGDKTVKADVVGADSRTDIAVLKIDPEGLDLTAAPLGDSDALQVGELAVAIGNPLGHEFAGTVTVGVISAVNRNLESEGVTLSMIQTDAAINPGNSGGALVNSSGEVIGINTLKSTTAGYDSSGNAISAEGIGFALPINDVKPIVEELISKGHISRPGLGIKGSMLTEDMAGIYGLPAGVLVGSVEEGGSAETAGIKAYDIITEVNGVKVTSFATLTNELANFNVGDTVTVKVWRQSTSEGGGRPGFGGGQSTVQGEEMELTVTLMEIQGD</sequence>
<evidence type="ECO:0000256" key="2">
    <source>
        <dbReference type="ARBA" id="ARBA00022670"/>
    </source>
</evidence>
<dbReference type="EMBL" id="JACRSR010000001">
    <property type="protein sequence ID" value="MBC8530649.1"/>
    <property type="molecule type" value="Genomic_DNA"/>
</dbReference>
<keyword evidence="4" id="KW-0472">Membrane</keyword>
<dbReference type="SMART" id="SM00228">
    <property type="entry name" value="PDZ"/>
    <property type="match status" value="1"/>
</dbReference>
<keyword evidence="4" id="KW-1133">Transmembrane helix</keyword>
<dbReference type="InterPro" id="IPR001940">
    <property type="entry name" value="Peptidase_S1C"/>
</dbReference>
<dbReference type="PRINTS" id="PR00834">
    <property type="entry name" value="PROTEASES2C"/>
</dbReference>
<dbReference type="RefSeq" id="WP_249314619.1">
    <property type="nucleotide sequence ID" value="NZ_JACRSR010000001.1"/>
</dbReference>
<dbReference type="GO" id="GO:0006508">
    <property type="term" value="P:proteolysis"/>
    <property type="evidence" value="ECO:0007669"/>
    <property type="project" value="UniProtKB-KW"/>
</dbReference>
<comment type="similarity">
    <text evidence="1">Belongs to the peptidase S1C family.</text>
</comment>
<dbReference type="InterPro" id="IPR009003">
    <property type="entry name" value="Peptidase_S1_PA"/>
</dbReference>
<dbReference type="Pfam" id="PF13365">
    <property type="entry name" value="Trypsin_2"/>
    <property type="match status" value="1"/>
</dbReference>
<organism evidence="6 7">
    <name type="scientific">Gehongia tenuis</name>
    <dbReference type="NCBI Taxonomy" id="2763655"/>
    <lineage>
        <taxon>Bacteria</taxon>
        <taxon>Bacillati</taxon>
        <taxon>Bacillota</taxon>
        <taxon>Clostridia</taxon>
        <taxon>Christensenellales</taxon>
        <taxon>Christensenellaceae</taxon>
        <taxon>Gehongia</taxon>
    </lineage>
</organism>
<dbReference type="Gene3D" id="2.40.10.10">
    <property type="entry name" value="Trypsin-like serine proteases"/>
    <property type="match status" value="2"/>
</dbReference>
<dbReference type="PROSITE" id="PS50106">
    <property type="entry name" value="PDZ"/>
    <property type="match status" value="1"/>
</dbReference>
<feature type="domain" description="PDZ" evidence="5">
    <location>
        <begin position="318"/>
        <end position="397"/>
    </location>
</feature>
<keyword evidence="3" id="KW-0378">Hydrolase</keyword>
<evidence type="ECO:0000256" key="4">
    <source>
        <dbReference type="SAM" id="Phobius"/>
    </source>
</evidence>
<accession>A0A926D376</accession>
<dbReference type="Proteomes" id="UP000623172">
    <property type="component" value="Unassembled WGS sequence"/>
</dbReference>